<comment type="caution">
    <text evidence="2">The sequence shown here is derived from an EMBL/GenBank/DDBJ whole genome shotgun (WGS) entry which is preliminary data.</text>
</comment>
<feature type="region of interest" description="Disordered" evidence="1">
    <location>
        <begin position="27"/>
        <end position="180"/>
    </location>
</feature>
<gene>
    <name evidence="2" type="ORF">V5O48_017841</name>
</gene>
<evidence type="ECO:0000313" key="3">
    <source>
        <dbReference type="Proteomes" id="UP001465976"/>
    </source>
</evidence>
<organism evidence="2 3">
    <name type="scientific">Marasmius crinis-equi</name>
    <dbReference type="NCBI Taxonomy" id="585013"/>
    <lineage>
        <taxon>Eukaryota</taxon>
        <taxon>Fungi</taxon>
        <taxon>Dikarya</taxon>
        <taxon>Basidiomycota</taxon>
        <taxon>Agaricomycotina</taxon>
        <taxon>Agaricomycetes</taxon>
        <taxon>Agaricomycetidae</taxon>
        <taxon>Agaricales</taxon>
        <taxon>Marasmiineae</taxon>
        <taxon>Marasmiaceae</taxon>
        <taxon>Marasmius</taxon>
    </lineage>
</organism>
<reference evidence="2 3" key="1">
    <citation type="submission" date="2024-02" db="EMBL/GenBank/DDBJ databases">
        <title>A draft genome for the cacao thread blight pathogen Marasmius crinis-equi.</title>
        <authorList>
            <person name="Cohen S.P."/>
            <person name="Baruah I.K."/>
            <person name="Amoako-Attah I."/>
            <person name="Bukari Y."/>
            <person name="Meinhardt L.W."/>
            <person name="Bailey B.A."/>
        </authorList>
    </citation>
    <scope>NUCLEOTIDE SEQUENCE [LARGE SCALE GENOMIC DNA]</scope>
    <source>
        <strain evidence="2 3">GH-76</strain>
    </source>
</reference>
<feature type="compositionally biased region" description="Polar residues" evidence="1">
    <location>
        <begin position="108"/>
        <end position="126"/>
    </location>
</feature>
<sequence>MDVDDEYDAFFDDLDEATLAGLDEIEQQNASNALEERPAKRQKVDHTPDFDLDELPEISVQNNFYSTTTDSLPPERPQQTPVVPSRNKHVNPNPAPNPRPHLPARHSWNASHQPSQRPTQARTNARSRSDAHPQSRRGGMQRSNSRLAIIASALATSSQQTPTVAVAQPQAANAGPDPRTLEQIDELKRKLDELHEENTKMQTALREAQDARFSREGEVSVLRQHLERAAKDHANQVERLKNMREEVDAKQVAIQKEMKAEMERLKTQLAFKQQEADANTLSFRKAPPSVRRKTTQLPSSSHAPQTPVGNNRVVNSHALDGFPLMTPLRNKPPLRCPKSPETSRKSEPALGFENSFVTTPIRPKPLKLPPPPPPPPRDENFWASQQVNRSQPSSIPRPPSPDDFLMGDEVGVGPASSQNVDQETLDEESDDDESVFDEPVPRFHRNAELTRIVLSHSHPIAKIPTLQFLIECAASKPDFESAQVVSSSISSILEVLANTSEDFGYEYTVAILTRSLLALIEVFKTNNIITPFVTIFNLLTVLLGTFPDFRLSLVSMPESENDQRSKVVILLSRVVMDHLNPGETHDLFTTLSDELFALLECLVWDLQHDLLPKVSAFATNRELFAVFFNTAQPHAFLSRGARFLALLFSYPRMYECCLTENNEDGAPPDFGRAVNLDRLCSLLIDVNRCDTDATSMKQHILMFFAALSMSHSDAVNVLAASAVFIPSLITHIAYLSRPVWEEEDEASFEPQFQPASLTIRTLNKTLSLLHHVVFNADPVVNLPDKFLRAPIRAFNGLNHSFIVTFARLSSGAAPDWISKESKRDMNGMIGNLIIITEMASELLELVVGGPEADGLLVMYQNNGQGSMIDEEEMERDVTGSGKGPSQS</sequence>
<protein>
    <recommendedName>
        <fullName evidence="4">DNA repair protein Rad26</fullName>
    </recommendedName>
</protein>
<keyword evidence="3" id="KW-1185">Reference proteome</keyword>
<dbReference type="PANTHER" id="PTHR28594">
    <property type="entry name" value="ATR-INTERACTING PROTEIN"/>
    <property type="match status" value="1"/>
</dbReference>
<feature type="compositionally biased region" description="Polar residues" evidence="1">
    <location>
        <begin position="59"/>
        <end position="82"/>
    </location>
</feature>
<feature type="compositionally biased region" description="Pro residues" evidence="1">
    <location>
        <begin position="362"/>
        <end position="375"/>
    </location>
</feature>
<feature type="region of interest" description="Disordered" evidence="1">
    <location>
        <begin position="273"/>
        <end position="439"/>
    </location>
</feature>
<feature type="compositionally biased region" description="Low complexity" evidence="1">
    <location>
        <begin position="142"/>
        <end position="161"/>
    </location>
</feature>
<feature type="compositionally biased region" description="Acidic residues" evidence="1">
    <location>
        <begin position="423"/>
        <end position="436"/>
    </location>
</feature>
<feature type="compositionally biased region" description="Basic and acidic residues" evidence="1">
    <location>
        <begin position="34"/>
        <end position="49"/>
    </location>
</feature>
<evidence type="ECO:0000256" key="1">
    <source>
        <dbReference type="SAM" id="MobiDB-lite"/>
    </source>
</evidence>
<proteinExistence type="predicted"/>
<dbReference type="Proteomes" id="UP001465976">
    <property type="component" value="Unassembled WGS sequence"/>
</dbReference>
<evidence type="ECO:0000313" key="2">
    <source>
        <dbReference type="EMBL" id="KAL0564211.1"/>
    </source>
</evidence>
<feature type="compositionally biased region" description="Polar residues" evidence="1">
    <location>
        <begin position="295"/>
        <end position="314"/>
    </location>
</feature>
<accession>A0ABR3EMX1</accession>
<name>A0ABR3EMX1_9AGAR</name>
<feature type="region of interest" description="Disordered" evidence="1">
    <location>
        <begin position="867"/>
        <end position="887"/>
    </location>
</feature>
<dbReference type="InterPro" id="IPR033349">
    <property type="entry name" value="ATRIP"/>
</dbReference>
<dbReference type="EMBL" id="JBAHYK010002923">
    <property type="protein sequence ID" value="KAL0564211.1"/>
    <property type="molecule type" value="Genomic_DNA"/>
</dbReference>
<dbReference type="PANTHER" id="PTHR28594:SF1">
    <property type="entry name" value="ATR-INTERACTING PROTEIN"/>
    <property type="match status" value="1"/>
</dbReference>
<evidence type="ECO:0008006" key="4">
    <source>
        <dbReference type="Google" id="ProtNLM"/>
    </source>
</evidence>